<reference evidence="6 7" key="1">
    <citation type="journal article" date="2022" name="Res Sq">
        <title>Evolution of multicellular longitudinally dividing oral cavity symbionts (Neisseriaceae).</title>
        <authorList>
            <person name="Nyongesa S."/>
            <person name="Weber P."/>
            <person name="Bernet E."/>
            <person name="Pullido F."/>
            <person name="Nieckarz M."/>
            <person name="Delaby M."/>
            <person name="Nieves C."/>
            <person name="Viehboeck T."/>
            <person name="Krause N."/>
            <person name="Rivera-Millot A."/>
            <person name="Nakamura A."/>
            <person name="Vischer N."/>
            <person name="VanNieuwenhze M."/>
            <person name="Brun Y."/>
            <person name="Cava F."/>
            <person name="Bulgheresi S."/>
            <person name="Veyrier F."/>
        </authorList>
    </citation>
    <scope>NUCLEOTIDE SEQUENCE [LARGE SCALE GENOMIC DNA]</scope>
    <source>
        <strain evidence="6 7">SN4</strain>
    </source>
</reference>
<protein>
    <recommendedName>
        <fullName evidence="5">PilY1 beta-propeller domain-containing protein</fullName>
    </recommendedName>
</protein>
<keyword evidence="7" id="KW-1185">Reference proteome</keyword>
<dbReference type="Pfam" id="PF05567">
    <property type="entry name" value="T4P_PilY1"/>
    <property type="match status" value="1"/>
</dbReference>
<dbReference type="Gene3D" id="2.60.120.200">
    <property type="match status" value="1"/>
</dbReference>
<evidence type="ECO:0000256" key="2">
    <source>
        <dbReference type="ARBA" id="ARBA00022837"/>
    </source>
</evidence>
<sequence length="1081" mass="117028">MLKKSTQFVVCKGLLCLPLLLGNQVFAKVISEDFRGATTSHNWIFPKIGGLHSSSSSAAFARRPNQACLTAGDGKGTGSITQAGKPPRCSSRNDTTGNGALRLTPADLYQSGGIVSDFTFATDEGVEISFTTYTYGGTGADGMSFALIDGAAPITLGGLGGALGYSCPATGYNERGSGMRGAYLGVGIDEWGNFLNRNDNSGNGPFGNTNAGYIGIRGKGDINLEYLNTLDRSFFPLNSIGENRSVSLCKDGRVSGSGKTHTLASLQVDNYKVIDYVKLPSNMPIGSKANNRSQAIPINYRLKITSEGLLSFWWSYNGGAYQPLLIDKNIISSNGKLPSSFRFAFAGATGGSTNNHEVTCFKAAPANLSIGTSPSNTPDGEFRTDTQVFSAYYNSNYWIGNFTATTLTKTAQGGLVASSKANWDGACGLLGGACAATDSDVSPLSPANRVLWTSKNGDGIAFKWSQLDKETQKILDTGDNLGEERVAYLQGVRTYEGKTVGSASTVFRERKGILGDIVHAGAAVIGPPKKNQQYQNTWRDQLYPELKLAENKNGAQTYQQFTKENNDRLNVAYIGANDGFVHGFRAGAYDATGKRFIGNDAAKPNDGREVLAFMPNAVLKRVHGQTQEGLNLSNTRYAHNYYHDSAIGSGDVFYQNQWHTWLVSGLGNGGATVYALDVTRPDFHAGNASEHVLGEWSYDSKDSVWQYLGNTYGKPEAVRLHNGQWGFVFGNGWCEDQDAANGNCSKTATGEAGIYLMLVDSDSGKIKFEFLNTKTGTAKLPNGIAEVTPVDLDGDNITDFIYAGDTYGNVWRFDVSAKTVSEWQASTSIRKLFQTQANQPISSKIVVTHGNRDKRVMLNFGTGKRAAGYLAKQDEYMKATQSLYGIWDSQLGQWNSKSRVQYRVLTSTTLPSRANLTKQTMDSSNLLSQNEVCWADVAACKGSPSHGWYRDLRSERVGTVLQYEQVVYNPAVYETAVLFNTYIDGVSSVATCEPIDSSGMTYGLDYSTGKGIDDMFVGTKGAYAMPYGAMGDVVIIVVDGIPYLQVKRKDGTLTYVGLKIPKEPTTPSFIGYKRLSWREIF</sequence>
<feature type="region of interest" description="Disordered" evidence="3">
    <location>
        <begin position="77"/>
        <end position="96"/>
    </location>
</feature>
<dbReference type="SUPFAM" id="SSF49899">
    <property type="entry name" value="Concanavalin A-like lectins/glucanases"/>
    <property type="match status" value="1"/>
</dbReference>
<gene>
    <name evidence="6" type="ORF">LVJ82_12415</name>
</gene>
<feature type="signal peptide" evidence="4">
    <location>
        <begin position="1"/>
        <end position="27"/>
    </location>
</feature>
<feature type="chain" id="PRO_5047547724" description="PilY1 beta-propeller domain-containing protein" evidence="4">
    <location>
        <begin position="28"/>
        <end position="1081"/>
    </location>
</feature>
<dbReference type="InterPro" id="IPR008707">
    <property type="entry name" value="B-propeller_PilY1"/>
</dbReference>
<keyword evidence="1" id="KW-0479">Metal-binding</keyword>
<organism evidence="6 7">
    <name type="scientific">Vitreoscilla massiliensis</name>
    <dbReference type="NCBI Taxonomy" id="1689272"/>
    <lineage>
        <taxon>Bacteria</taxon>
        <taxon>Pseudomonadati</taxon>
        <taxon>Pseudomonadota</taxon>
        <taxon>Betaproteobacteria</taxon>
        <taxon>Neisseriales</taxon>
        <taxon>Neisseriaceae</taxon>
        <taxon>Vitreoscilla</taxon>
    </lineage>
</organism>
<keyword evidence="4" id="KW-0732">Signal</keyword>
<evidence type="ECO:0000259" key="5">
    <source>
        <dbReference type="Pfam" id="PF05567"/>
    </source>
</evidence>
<name>A0ABY4DYE0_9NEIS</name>
<dbReference type="EMBL" id="CP091511">
    <property type="protein sequence ID" value="UOO88274.1"/>
    <property type="molecule type" value="Genomic_DNA"/>
</dbReference>
<feature type="domain" description="PilY1 beta-propeller" evidence="5">
    <location>
        <begin position="548"/>
        <end position="922"/>
    </location>
</feature>
<evidence type="ECO:0000256" key="3">
    <source>
        <dbReference type="SAM" id="MobiDB-lite"/>
    </source>
</evidence>
<dbReference type="InterPro" id="IPR013320">
    <property type="entry name" value="ConA-like_dom_sf"/>
</dbReference>
<dbReference type="RefSeq" id="WP_058358036.1">
    <property type="nucleotide sequence ID" value="NZ_CABKVG010000010.1"/>
</dbReference>
<keyword evidence="2" id="KW-0106">Calcium</keyword>
<proteinExistence type="predicted"/>
<accession>A0ABY4DYE0</accession>
<evidence type="ECO:0000256" key="4">
    <source>
        <dbReference type="SAM" id="SignalP"/>
    </source>
</evidence>
<evidence type="ECO:0000313" key="6">
    <source>
        <dbReference type="EMBL" id="UOO88274.1"/>
    </source>
</evidence>
<dbReference type="Proteomes" id="UP000832011">
    <property type="component" value="Chromosome"/>
</dbReference>
<evidence type="ECO:0000256" key="1">
    <source>
        <dbReference type="ARBA" id="ARBA00022723"/>
    </source>
</evidence>
<evidence type="ECO:0000313" key="7">
    <source>
        <dbReference type="Proteomes" id="UP000832011"/>
    </source>
</evidence>